<keyword evidence="6" id="KW-1185">Reference proteome</keyword>
<dbReference type="InterPro" id="IPR019826">
    <property type="entry name" value="Carboxylesterase_B_AS"/>
</dbReference>
<dbReference type="PANTHER" id="PTHR48081">
    <property type="entry name" value="AB HYDROLASE SUPERFAMILY PROTEIN C4A8.06C"/>
    <property type="match status" value="1"/>
</dbReference>
<dbReference type="Gene3D" id="3.40.50.1820">
    <property type="entry name" value="alpha/beta hydrolase"/>
    <property type="match status" value="1"/>
</dbReference>
<reference evidence="6" key="1">
    <citation type="journal article" date="2019" name="Int. J. Syst. Evol. Microbiol.">
        <title>The Global Catalogue of Microorganisms (GCM) 10K type strain sequencing project: providing services to taxonomists for standard genome sequencing and annotation.</title>
        <authorList>
            <consortium name="The Broad Institute Genomics Platform"/>
            <consortium name="The Broad Institute Genome Sequencing Center for Infectious Disease"/>
            <person name="Wu L."/>
            <person name="Ma J."/>
        </authorList>
    </citation>
    <scope>NUCLEOTIDE SEQUENCE [LARGE SCALE GENOMIC DNA]</scope>
    <source>
        <strain evidence="6">JCM 17983</strain>
    </source>
</reference>
<comment type="caution">
    <text evidence="5">The sequence shown here is derived from an EMBL/GenBank/DDBJ whole genome shotgun (WGS) entry which is preliminary data.</text>
</comment>
<feature type="active site" evidence="3">
    <location>
        <position position="156"/>
    </location>
</feature>
<dbReference type="InterPro" id="IPR029058">
    <property type="entry name" value="AB_hydrolase_fold"/>
</dbReference>
<organism evidence="5 6">
    <name type="scientific">Actinomycetospora straminea</name>
    <dbReference type="NCBI Taxonomy" id="663607"/>
    <lineage>
        <taxon>Bacteria</taxon>
        <taxon>Bacillati</taxon>
        <taxon>Actinomycetota</taxon>
        <taxon>Actinomycetes</taxon>
        <taxon>Pseudonocardiales</taxon>
        <taxon>Pseudonocardiaceae</taxon>
        <taxon>Actinomycetospora</taxon>
    </lineage>
</organism>
<dbReference type="EMBL" id="BAABHQ010000008">
    <property type="protein sequence ID" value="GAA4879610.1"/>
    <property type="molecule type" value="Genomic_DNA"/>
</dbReference>
<gene>
    <name evidence="5" type="ORF">GCM10023203_32810</name>
</gene>
<proteinExistence type="inferred from homology"/>
<dbReference type="PANTHER" id="PTHR48081:SF8">
    <property type="entry name" value="ALPHA_BETA HYDROLASE FOLD-3 DOMAIN-CONTAINING PROTEIN-RELATED"/>
    <property type="match status" value="1"/>
</dbReference>
<comment type="similarity">
    <text evidence="1">Belongs to the 'GDXG' lipolytic enzyme family.</text>
</comment>
<accession>A0ABP9EHQ2</accession>
<evidence type="ECO:0000313" key="6">
    <source>
        <dbReference type="Proteomes" id="UP001500457"/>
    </source>
</evidence>
<dbReference type="RefSeq" id="WP_274232431.1">
    <property type="nucleotide sequence ID" value="NZ_BAABHQ010000008.1"/>
</dbReference>
<name>A0ABP9EHQ2_9PSEU</name>
<evidence type="ECO:0000313" key="5">
    <source>
        <dbReference type="EMBL" id="GAA4879610.1"/>
    </source>
</evidence>
<dbReference type="GO" id="GO:0016787">
    <property type="term" value="F:hydrolase activity"/>
    <property type="evidence" value="ECO:0007669"/>
    <property type="project" value="UniProtKB-KW"/>
</dbReference>
<evidence type="ECO:0000259" key="4">
    <source>
        <dbReference type="Pfam" id="PF07859"/>
    </source>
</evidence>
<evidence type="ECO:0000256" key="2">
    <source>
        <dbReference type="ARBA" id="ARBA00022801"/>
    </source>
</evidence>
<sequence>MPLDPQIEALLAEMAAQGARSPESMTVAENRAMIEEFAALGGPPAELARVEDTTAPGPEGDVPVRVYVPPGDGPLPVVVYYHGGGWVIGSLDSHDALCRTLAARSGCLVLAVDYRLAPENRFPAAVDDAYAALTWAAEKIGDFGGDPSRLAVAGDSAGGNLAAVVAQLVKERGGPRLAFQLLIYPATDRFDDSPSMYENAAGPLLSRAWIEWFYGCYLHSPDEGADTRFSPARAEDVSGLPAALVITAEFDPLRDQGAAYAGKLRAAGVDAELLRVDGMIHGFISMAGVVDKAREVVDTAADALRAALR</sequence>
<dbReference type="InterPro" id="IPR050300">
    <property type="entry name" value="GDXG_lipolytic_enzyme"/>
</dbReference>
<dbReference type="PROSITE" id="PS01174">
    <property type="entry name" value="LIPASE_GDXG_SER"/>
    <property type="match status" value="1"/>
</dbReference>
<dbReference type="InterPro" id="IPR033140">
    <property type="entry name" value="Lipase_GDXG_put_SER_AS"/>
</dbReference>
<dbReference type="SUPFAM" id="SSF53474">
    <property type="entry name" value="alpha/beta-Hydrolases"/>
    <property type="match status" value="1"/>
</dbReference>
<keyword evidence="2 5" id="KW-0378">Hydrolase</keyword>
<dbReference type="Pfam" id="PF07859">
    <property type="entry name" value="Abhydrolase_3"/>
    <property type="match status" value="1"/>
</dbReference>
<dbReference type="InterPro" id="IPR013094">
    <property type="entry name" value="AB_hydrolase_3"/>
</dbReference>
<feature type="domain" description="Alpha/beta hydrolase fold-3" evidence="4">
    <location>
        <begin position="78"/>
        <end position="284"/>
    </location>
</feature>
<dbReference type="PROSITE" id="PS00122">
    <property type="entry name" value="CARBOXYLESTERASE_B_1"/>
    <property type="match status" value="1"/>
</dbReference>
<evidence type="ECO:0000256" key="1">
    <source>
        <dbReference type="ARBA" id="ARBA00010515"/>
    </source>
</evidence>
<protein>
    <submittedName>
        <fullName evidence="5">Alpha/beta hydrolase</fullName>
    </submittedName>
</protein>
<evidence type="ECO:0000256" key="3">
    <source>
        <dbReference type="PROSITE-ProRule" id="PRU10038"/>
    </source>
</evidence>
<dbReference type="Proteomes" id="UP001500457">
    <property type="component" value="Unassembled WGS sequence"/>
</dbReference>